<dbReference type="AlphaFoldDB" id="A0A940PJB2"/>
<gene>
    <name evidence="3" type="ORF">JOF28_000154</name>
</gene>
<reference evidence="3" key="1">
    <citation type="submission" date="2021-02" db="EMBL/GenBank/DDBJ databases">
        <title>Sequencing the genomes of 1000 actinobacteria strains.</title>
        <authorList>
            <person name="Klenk H.-P."/>
        </authorList>
    </citation>
    <scope>NUCLEOTIDE SEQUENCE</scope>
    <source>
        <strain evidence="3">DSM 22850</strain>
    </source>
</reference>
<keyword evidence="2" id="KW-0812">Transmembrane</keyword>
<protein>
    <submittedName>
        <fullName evidence="3">Uncharacterized protein</fullName>
    </submittedName>
</protein>
<dbReference type="Proteomes" id="UP000675163">
    <property type="component" value="Unassembled WGS sequence"/>
</dbReference>
<keyword evidence="4" id="KW-1185">Reference proteome</keyword>
<sequence length="102" mass="10772">MQKKSWAYVRFVALMLSVGVIPFEPGIPLPAALTLLALVLLSAAPLVAALTQRVLRVITDGIAGTLPHARPVSQPPRFTLSAPVTAGSAQPRAPTTHRCALR</sequence>
<evidence type="ECO:0000313" key="4">
    <source>
        <dbReference type="Proteomes" id="UP000675163"/>
    </source>
</evidence>
<comment type="caution">
    <text evidence="3">The sequence shown here is derived from an EMBL/GenBank/DDBJ whole genome shotgun (WGS) entry which is preliminary data.</text>
</comment>
<organism evidence="3 4">
    <name type="scientific">Leucobacter exalbidus</name>
    <dbReference type="NCBI Taxonomy" id="662960"/>
    <lineage>
        <taxon>Bacteria</taxon>
        <taxon>Bacillati</taxon>
        <taxon>Actinomycetota</taxon>
        <taxon>Actinomycetes</taxon>
        <taxon>Micrococcales</taxon>
        <taxon>Microbacteriaceae</taxon>
        <taxon>Leucobacter</taxon>
    </lineage>
</organism>
<dbReference type="EMBL" id="JAFIDA010000001">
    <property type="protein sequence ID" value="MBP1324922.1"/>
    <property type="molecule type" value="Genomic_DNA"/>
</dbReference>
<name>A0A940PJB2_9MICO</name>
<proteinExistence type="predicted"/>
<keyword evidence="2" id="KW-1133">Transmembrane helix</keyword>
<feature type="transmembrane region" description="Helical" evidence="2">
    <location>
        <begin position="29"/>
        <end position="50"/>
    </location>
</feature>
<feature type="region of interest" description="Disordered" evidence="1">
    <location>
        <begin position="83"/>
        <end position="102"/>
    </location>
</feature>
<evidence type="ECO:0000256" key="1">
    <source>
        <dbReference type="SAM" id="MobiDB-lite"/>
    </source>
</evidence>
<evidence type="ECO:0000256" key="2">
    <source>
        <dbReference type="SAM" id="Phobius"/>
    </source>
</evidence>
<feature type="transmembrane region" description="Helical" evidence="2">
    <location>
        <begin position="7"/>
        <end position="23"/>
    </location>
</feature>
<dbReference type="RefSeq" id="WP_209704028.1">
    <property type="nucleotide sequence ID" value="NZ_JAFIDA010000001.1"/>
</dbReference>
<evidence type="ECO:0000313" key="3">
    <source>
        <dbReference type="EMBL" id="MBP1324922.1"/>
    </source>
</evidence>
<keyword evidence="2" id="KW-0472">Membrane</keyword>
<accession>A0A940PJB2</accession>